<evidence type="ECO:0000256" key="1">
    <source>
        <dbReference type="SAM" id="Phobius"/>
    </source>
</evidence>
<comment type="caution">
    <text evidence="2">The sequence shown here is derived from an EMBL/GenBank/DDBJ whole genome shotgun (WGS) entry which is preliminary data.</text>
</comment>
<accession>A0AB36P438</accession>
<reference evidence="3 4" key="2">
    <citation type="submission" date="2016-11" db="EMBL/GenBank/DDBJ databases">
        <authorList>
            <person name="Varghese N."/>
            <person name="Submissions S."/>
        </authorList>
    </citation>
    <scope>NUCLEOTIDE SEQUENCE [LARGE SCALE GENOMIC DNA]</scope>
    <source>
        <strain evidence="3 4">DSM 6368</strain>
    </source>
</reference>
<reference evidence="2 5" key="1">
    <citation type="submission" date="2016-11" db="EMBL/GenBank/DDBJ databases">
        <title>Whole genomes of Flavobacteriaceae.</title>
        <authorList>
            <person name="Stine C."/>
            <person name="Li C."/>
            <person name="Tadesse D."/>
        </authorList>
    </citation>
    <scope>NUCLEOTIDE SEQUENCE [LARGE SCALE GENOMIC DNA]</scope>
    <source>
        <strain evidence="2 5">ATCC 19366</strain>
    </source>
</reference>
<sequence>MEEKIDFEVSIFEKKRSWYELALAAVLFSIFIYLLIYVIYSCCFDTSVVIITKRLRGLIIIGGFCIAYGLKFSMTKNMLIDLDTSIIVSRYVVGPFSYDVNSKVTEFEYVSFFKNKLDCYGTNLWYVKNKHYKMYDFNNKEAAYQFALDISNKLNIDLLDATEKGNFVWIEKENLK</sequence>
<dbReference type="EMBL" id="FRBX01000002">
    <property type="protein sequence ID" value="SHL88920.1"/>
    <property type="molecule type" value="Genomic_DNA"/>
</dbReference>
<dbReference type="Proteomes" id="UP000184216">
    <property type="component" value="Unassembled WGS sequence"/>
</dbReference>
<evidence type="ECO:0000313" key="2">
    <source>
        <dbReference type="EMBL" id="OXB06428.1"/>
    </source>
</evidence>
<keyword evidence="1" id="KW-1133">Transmembrane helix</keyword>
<organism evidence="2 5">
    <name type="scientific">Flavobacterium pectinovorum</name>
    <dbReference type="NCBI Taxonomy" id="29533"/>
    <lineage>
        <taxon>Bacteria</taxon>
        <taxon>Pseudomonadati</taxon>
        <taxon>Bacteroidota</taxon>
        <taxon>Flavobacteriia</taxon>
        <taxon>Flavobacteriales</taxon>
        <taxon>Flavobacteriaceae</taxon>
        <taxon>Flavobacterium</taxon>
    </lineage>
</organism>
<dbReference type="EMBL" id="MUHB01000006">
    <property type="protein sequence ID" value="OXB06428.1"/>
    <property type="molecule type" value="Genomic_DNA"/>
</dbReference>
<feature type="transmembrane region" description="Helical" evidence="1">
    <location>
        <begin position="21"/>
        <end position="40"/>
    </location>
</feature>
<gene>
    <name evidence="2" type="ORF">B0A72_05115</name>
    <name evidence="3" type="ORF">SAMN05444387_1362</name>
</gene>
<protein>
    <submittedName>
        <fullName evidence="2">Uncharacterized protein</fullName>
    </submittedName>
</protein>
<evidence type="ECO:0000313" key="3">
    <source>
        <dbReference type="EMBL" id="SHL88920.1"/>
    </source>
</evidence>
<dbReference type="AlphaFoldDB" id="A0AB36P438"/>
<feature type="transmembrane region" description="Helical" evidence="1">
    <location>
        <begin position="46"/>
        <end position="70"/>
    </location>
</feature>
<dbReference type="RefSeq" id="WP_073394300.1">
    <property type="nucleotide sequence ID" value="NZ_FRBX01000002.1"/>
</dbReference>
<evidence type="ECO:0000313" key="4">
    <source>
        <dbReference type="Proteomes" id="UP000184216"/>
    </source>
</evidence>
<keyword evidence="1" id="KW-0472">Membrane</keyword>
<proteinExistence type="predicted"/>
<evidence type="ECO:0000313" key="5">
    <source>
        <dbReference type="Proteomes" id="UP000198431"/>
    </source>
</evidence>
<dbReference type="Proteomes" id="UP000198431">
    <property type="component" value="Unassembled WGS sequence"/>
</dbReference>
<name>A0AB36P438_9FLAO</name>
<keyword evidence="4" id="KW-1185">Reference proteome</keyword>
<keyword evidence="1" id="KW-0812">Transmembrane</keyword>